<dbReference type="Proteomes" id="UP001597045">
    <property type="component" value="Unassembled WGS sequence"/>
</dbReference>
<protein>
    <submittedName>
        <fullName evidence="1">Formate dehydrogenase subunit delta</fullName>
    </submittedName>
</protein>
<name>A0ABW3M3U1_9PSEU</name>
<gene>
    <name evidence="1" type="ORF">ACFQ1S_06970</name>
</gene>
<dbReference type="Pfam" id="PF11390">
    <property type="entry name" value="FdsD"/>
    <property type="match status" value="1"/>
</dbReference>
<proteinExistence type="predicted"/>
<comment type="caution">
    <text evidence="1">The sequence shown here is derived from an EMBL/GenBank/DDBJ whole genome shotgun (WGS) entry which is preliminary data.</text>
</comment>
<dbReference type="EMBL" id="JBHTIS010000271">
    <property type="protein sequence ID" value="MFD1045345.1"/>
    <property type="molecule type" value="Genomic_DNA"/>
</dbReference>
<evidence type="ECO:0000313" key="2">
    <source>
        <dbReference type="Proteomes" id="UP001597045"/>
    </source>
</evidence>
<evidence type="ECO:0000313" key="1">
    <source>
        <dbReference type="EMBL" id="MFD1045345.1"/>
    </source>
</evidence>
<accession>A0ABW3M3U1</accession>
<reference evidence="2" key="1">
    <citation type="journal article" date="2019" name="Int. J. Syst. Evol. Microbiol.">
        <title>The Global Catalogue of Microorganisms (GCM) 10K type strain sequencing project: providing services to taxonomists for standard genome sequencing and annotation.</title>
        <authorList>
            <consortium name="The Broad Institute Genomics Platform"/>
            <consortium name="The Broad Institute Genome Sequencing Center for Infectious Disease"/>
            <person name="Wu L."/>
            <person name="Ma J."/>
        </authorList>
    </citation>
    <scope>NUCLEOTIDE SEQUENCE [LARGE SCALE GENOMIC DNA]</scope>
    <source>
        <strain evidence="2">JCM 31486</strain>
    </source>
</reference>
<sequence length="77" mass="8774">MTHTVSPQVRMANDIAMQFQHWTDKDAAATAIANHIKRFWTPRMRADLLERLPADALDKHDRKLLEQLRAGAISPSP</sequence>
<dbReference type="InterPro" id="IPR021074">
    <property type="entry name" value="Formate_DH_dsu"/>
</dbReference>
<organism evidence="1 2">
    <name type="scientific">Kibdelosporangium lantanae</name>
    <dbReference type="NCBI Taxonomy" id="1497396"/>
    <lineage>
        <taxon>Bacteria</taxon>
        <taxon>Bacillati</taxon>
        <taxon>Actinomycetota</taxon>
        <taxon>Actinomycetes</taxon>
        <taxon>Pseudonocardiales</taxon>
        <taxon>Pseudonocardiaceae</taxon>
        <taxon>Kibdelosporangium</taxon>
    </lineage>
</organism>
<keyword evidence="2" id="KW-1185">Reference proteome</keyword>